<dbReference type="Proteomes" id="UP000001511">
    <property type="component" value="Chromosome"/>
</dbReference>
<dbReference type="AlphaFoldDB" id="D7DYD5"/>
<evidence type="ECO:0000313" key="2">
    <source>
        <dbReference type="Proteomes" id="UP000001511"/>
    </source>
</evidence>
<organism evidence="1 2">
    <name type="scientific">Nostoc azollae (strain 0708)</name>
    <name type="common">Anabaena azollae (strain 0708)</name>
    <dbReference type="NCBI Taxonomy" id="551115"/>
    <lineage>
        <taxon>Bacteria</taxon>
        <taxon>Bacillati</taxon>
        <taxon>Cyanobacteriota</taxon>
        <taxon>Cyanophyceae</taxon>
        <taxon>Nostocales</taxon>
        <taxon>Nostocaceae</taxon>
        <taxon>Trichormus</taxon>
    </lineage>
</organism>
<reference evidence="1 2" key="1">
    <citation type="journal article" date="2010" name="PLoS ONE">
        <title>Genome erosion in a nitrogen-fixing vertically transmitted endosymbiotic multicellular cyanobacterium.</title>
        <authorList>
            <person name="Ran L."/>
            <person name="Larsson J."/>
            <person name="Vigil-Stenman T."/>
            <person name="Nylander J.A."/>
            <person name="Ininbergs K."/>
            <person name="Zheng W.W."/>
            <person name="Lapidus A."/>
            <person name="Lowry S."/>
            <person name="Haselkorn R."/>
            <person name="Bergman B."/>
        </authorList>
    </citation>
    <scope>NUCLEOTIDE SEQUENCE [LARGE SCALE GENOMIC DNA]</scope>
    <source>
        <strain evidence="1 2">0708</strain>
    </source>
</reference>
<proteinExistence type="predicted"/>
<gene>
    <name evidence="1" type="ordered locus">Aazo_4867</name>
</gene>
<dbReference type="HOGENOM" id="CLU_3186483_0_0_3"/>
<dbReference type="EMBL" id="CP002059">
    <property type="protein sequence ID" value="ADI66013.1"/>
    <property type="molecule type" value="Genomic_DNA"/>
</dbReference>
<dbReference type="STRING" id="551115.Aazo_4867"/>
<dbReference type="KEGG" id="naz:Aazo_4867"/>
<name>D7DYD5_NOSA0</name>
<keyword evidence="2" id="KW-1185">Reference proteome</keyword>
<protein>
    <submittedName>
        <fullName evidence="1">Uncharacterized protein</fullName>
    </submittedName>
</protein>
<sequence>MTTNTNNNIDQTKKLEEHGELKISSIADLFFARYVGGIFIRVTAYF</sequence>
<evidence type="ECO:0000313" key="1">
    <source>
        <dbReference type="EMBL" id="ADI66013.1"/>
    </source>
</evidence>
<accession>D7DYD5</accession>